<sequence>MPLNLLKEYNNLLDLIGMDTPSKYRSLRGVFDRDFIHSSQPTFIGKPVFPTPKEGLDIVDILFAHLTTVIVDKKERRREFDLQRSLRLHWVRFHLDQRKTEDILVFSVKEPEGIRTYIYDRPEKYVVILEPLKKTTGYYLLTAYYVEGRDAKRNKFEKKYKRRLQDVL</sequence>
<evidence type="ECO:0000313" key="1">
    <source>
        <dbReference type="EMBL" id="SHO63030.1"/>
    </source>
</evidence>
<gene>
    <name evidence="1" type="ORF">SAMN04488108_2477</name>
</gene>
<evidence type="ECO:0008006" key="3">
    <source>
        <dbReference type="Google" id="ProtNLM"/>
    </source>
</evidence>
<dbReference type="Proteomes" id="UP000184609">
    <property type="component" value="Unassembled WGS sequence"/>
</dbReference>
<dbReference type="EMBL" id="FRXN01000003">
    <property type="protein sequence ID" value="SHO63030.1"/>
    <property type="molecule type" value="Genomic_DNA"/>
</dbReference>
<organism evidence="1 2">
    <name type="scientific">Algoriphagus zhangzhouensis</name>
    <dbReference type="NCBI Taxonomy" id="1073327"/>
    <lineage>
        <taxon>Bacteria</taxon>
        <taxon>Pseudomonadati</taxon>
        <taxon>Bacteroidota</taxon>
        <taxon>Cytophagia</taxon>
        <taxon>Cytophagales</taxon>
        <taxon>Cyclobacteriaceae</taxon>
        <taxon>Algoriphagus</taxon>
    </lineage>
</organism>
<reference evidence="2" key="1">
    <citation type="submission" date="2016-12" db="EMBL/GenBank/DDBJ databases">
        <authorList>
            <person name="Varghese N."/>
            <person name="Submissions S."/>
        </authorList>
    </citation>
    <scope>NUCLEOTIDE SEQUENCE [LARGE SCALE GENOMIC DNA]</scope>
    <source>
        <strain evidence="2">DSM 25035</strain>
    </source>
</reference>
<keyword evidence="2" id="KW-1185">Reference proteome</keyword>
<dbReference type="AlphaFoldDB" id="A0A1M7ZDR3"/>
<accession>A0A1M7ZDR3</accession>
<dbReference type="RefSeq" id="WP_073572111.1">
    <property type="nucleotide sequence ID" value="NZ_FRXN01000003.1"/>
</dbReference>
<protein>
    <recommendedName>
        <fullName evidence="3">Phage-Barnase-EndoU-ColicinE5/D-RelE like nuclease 2 domain-containing protein</fullName>
    </recommendedName>
</protein>
<evidence type="ECO:0000313" key="2">
    <source>
        <dbReference type="Proteomes" id="UP000184609"/>
    </source>
</evidence>
<name>A0A1M7ZDR3_9BACT</name>
<dbReference type="OrthoDB" id="837327at2"/>
<proteinExistence type="predicted"/>
<dbReference type="STRING" id="1073327.SAMN04488108_2477"/>